<reference evidence="8" key="2">
    <citation type="submission" date="2015-01" db="EMBL/GenBank/DDBJ databases">
        <title>Evolutionary Origins and Diversification of the Mycorrhizal Mutualists.</title>
        <authorList>
            <consortium name="DOE Joint Genome Institute"/>
            <consortium name="Mycorrhizal Genomics Consortium"/>
            <person name="Kohler A."/>
            <person name="Kuo A."/>
            <person name="Nagy L.G."/>
            <person name="Floudas D."/>
            <person name="Copeland A."/>
            <person name="Barry K.W."/>
            <person name="Cichocki N."/>
            <person name="Veneault-Fourrey C."/>
            <person name="LaButti K."/>
            <person name="Lindquist E.A."/>
            <person name="Lipzen A."/>
            <person name="Lundell T."/>
            <person name="Morin E."/>
            <person name="Murat C."/>
            <person name="Riley R."/>
            <person name="Ohm R."/>
            <person name="Sun H."/>
            <person name="Tunlid A."/>
            <person name="Henrissat B."/>
            <person name="Grigoriev I.V."/>
            <person name="Hibbett D.S."/>
            <person name="Martin F."/>
        </authorList>
    </citation>
    <scope>NUCLEOTIDE SEQUENCE [LARGE SCALE GENOMIC DNA]</scope>
    <source>
        <strain evidence="8">MUT 4182</strain>
    </source>
</reference>
<evidence type="ECO:0000256" key="2">
    <source>
        <dbReference type="ARBA" id="ARBA00022824"/>
    </source>
</evidence>
<dbReference type="HOGENOM" id="CLU_053380_4_0_1"/>
<dbReference type="GO" id="GO:0005783">
    <property type="term" value="C:endoplasmic reticulum"/>
    <property type="evidence" value="ECO:0007669"/>
    <property type="project" value="UniProtKB-SubCell"/>
</dbReference>
<sequence length="199" mass="22763">MTIYSLYIYDRHCQCVFYHDWQRVKKARPANEGVMLSHVTPSTEMTSPRNTLTMSSGIIIASSESVPPTPAIAPPVSSANLTSLPFDEEAKLVYGVILSLRNMTKKLSGREETFVNYRTSTYKLHHYETISGYKFVMFTDPNTATDTIRFVMRQIYTNPFIEFVVRNPLIDMDSRENGIDNDHFRTAVDKMVKNLAIYA</sequence>
<dbReference type="Gene3D" id="3.30.450.70">
    <property type="match status" value="1"/>
</dbReference>
<reference evidence="7 8" key="1">
    <citation type="submission" date="2014-04" db="EMBL/GenBank/DDBJ databases">
        <authorList>
            <consortium name="DOE Joint Genome Institute"/>
            <person name="Kuo A."/>
            <person name="Girlanda M."/>
            <person name="Perotto S."/>
            <person name="Kohler A."/>
            <person name="Nagy L.G."/>
            <person name="Floudas D."/>
            <person name="Copeland A."/>
            <person name="Barry K.W."/>
            <person name="Cichocki N."/>
            <person name="Veneault-Fourrey C."/>
            <person name="LaButti K."/>
            <person name="Lindquist E.A."/>
            <person name="Lipzen A."/>
            <person name="Lundell T."/>
            <person name="Morin E."/>
            <person name="Murat C."/>
            <person name="Sun H."/>
            <person name="Tunlid A."/>
            <person name="Henrissat B."/>
            <person name="Grigoriev I.V."/>
            <person name="Hibbett D.S."/>
            <person name="Martin F."/>
            <person name="Nordberg H.P."/>
            <person name="Cantor M.N."/>
            <person name="Hua S.X."/>
        </authorList>
    </citation>
    <scope>NUCLEOTIDE SEQUENCE [LARGE SCALE GENOMIC DNA]</scope>
    <source>
        <strain evidence="7 8">MUT 4182</strain>
    </source>
</reference>
<comment type="subunit">
    <text evidence="6">Part of the multisubunit transport protein particle (TRAPP) complex.</text>
</comment>
<evidence type="ECO:0000256" key="1">
    <source>
        <dbReference type="ARBA" id="ARBA00022448"/>
    </source>
</evidence>
<proteinExistence type="inferred from homology"/>
<evidence type="ECO:0000256" key="6">
    <source>
        <dbReference type="RuleBase" id="RU366065"/>
    </source>
</evidence>
<dbReference type="GO" id="GO:0030008">
    <property type="term" value="C:TRAPP complex"/>
    <property type="evidence" value="ECO:0007669"/>
    <property type="project" value="UniProtKB-UniRule"/>
</dbReference>
<dbReference type="InterPro" id="IPR011012">
    <property type="entry name" value="Longin-like_dom_sf"/>
</dbReference>
<name>A0A0C3KUY1_9AGAM</name>
<evidence type="ECO:0000256" key="3">
    <source>
        <dbReference type="ARBA" id="ARBA00022892"/>
    </source>
</evidence>
<evidence type="ECO:0000256" key="4">
    <source>
        <dbReference type="ARBA" id="ARBA00023034"/>
    </source>
</evidence>
<dbReference type="InterPro" id="IPR007233">
    <property type="entry name" value="TRAPPC"/>
</dbReference>
<dbReference type="CDD" id="cd14855">
    <property type="entry name" value="TRAPPC1_MUM2"/>
    <property type="match status" value="1"/>
</dbReference>
<dbReference type="STRING" id="1051891.A0A0C3KUY1"/>
<dbReference type="GO" id="GO:0005794">
    <property type="term" value="C:Golgi apparatus"/>
    <property type="evidence" value="ECO:0007669"/>
    <property type="project" value="UniProtKB-SubCell"/>
</dbReference>
<dbReference type="SMART" id="SM01399">
    <property type="entry name" value="Sybindin"/>
    <property type="match status" value="1"/>
</dbReference>
<comment type="similarity">
    <text evidence="5">Belongs to the TRAPP small subunits family. BET5 subfamily.</text>
</comment>
<gene>
    <name evidence="7" type="ORF">M407DRAFT_92643</name>
</gene>
<keyword evidence="4 6" id="KW-0333">Golgi apparatus</keyword>
<organism evidence="7 8">
    <name type="scientific">Tulasnella calospora MUT 4182</name>
    <dbReference type="NCBI Taxonomy" id="1051891"/>
    <lineage>
        <taxon>Eukaryota</taxon>
        <taxon>Fungi</taxon>
        <taxon>Dikarya</taxon>
        <taxon>Basidiomycota</taxon>
        <taxon>Agaricomycotina</taxon>
        <taxon>Agaricomycetes</taxon>
        <taxon>Cantharellales</taxon>
        <taxon>Tulasnellaceae</taxon>
        <taxon>Tulasnella</taxon>
    </lineage>
</organism>
<dbReference type="OrthoDB" id="3364529at2759"/>
<evidence type="ECO:0000313" key="8">
    <source>
        <dbReference type="Proteomes" id="UP000054248"/>
    </source>
</evidence>
<dbReference type="SUPFAM" id="SSF64356">
    <property type="entry name" value="SNARE-like"/>
    <property type="match status" value="1"/>
</dbReference>
<keyword evidence="2 6" id="KW-0256">Endoplasmic reticulum</keyword>
<dbReference type="AlphaFoldDB" id="A0A0C3KUY1"/>
<dbReference type="PANTHER" id="PTHR23249:SF16">
    <property type="entry name" value="TRAFFICKING PROTEIN PARTICLE COMPLEX SUBUNIT 1"/>
    <property type="match status" value="1"/>
</dbReference>
<dbReference type="GO" id="GO:0006888">
    <property type="term" value="P:endoplasmic reticulum to Golgi vesicle-mediated transport"/>
    <property type="evidence" value="ECO:0007669"/>
    <property type="project" value="UniProtKB-UniRule"/>
</dbReference>
<keyword evidence="3 6" id="KW-0931">ER-Golgi transport</keyword>
<dbReference type="Proteomes" id="UP000054248">
    <property type="component" value="Unassembled WGS sequence"/>
</dbReference>
<comment type="subcellular location">
    <subcellularLocation>
        <location evidence="6">Endoplasmic reticulum</location>
    </subcellularLocation>
    <subcellularLocation>
        <location evidence="6">Golgi apparatus</location>
        <location evidence="6">cis-Golgi network</location>
    </subcellularLocation>
</comment>
<protein>
    <recommendedName>
        <fullName evidence="6">Trafficking protein particle complex subunit</fullName>
    </recommendedName>
</protein>
<evidence type="ECO:0000313" key="7">
    <source>
        <dbReference type="EMBL" id="KIO25318.1"/>
    </source>
</evidence>
<keyword evidence="1 6" id="KW-0813">Transport</keyword>
<dbReference type="EMBL" id="KN823044">
    <property type="protein sequence ID" value="KIO25318.1"/>
    <property type="molecule type" value="Genomic_DNA"/>
</dbReference>
<evidence type="ECO:0000256" key="5">
    <source>
        <dbReference type="ARBA" id="ARBA00038167"/>
    </source>
</evidence>
<dbReference type="PANTHER" id="PTHR23249">
    <property type="entry name" value="TRAFFICKING PROTEIN PARTICLE COMPLEX SUBUNIT"/>
    <property type="match status" value="1"/>
</dbReference>
<dbReference type="Pfam" id="PF04099">
    <property type="entry name" value="Sybindin"/>
    <property type="match status" value="1"/>
</dbReference>
<keyword evidence="8" id="KW-1185">Reference proteome</keyword>
<accession>A0A0C3KUY1</accession>